<keyword evidence="1" id="KW-0472">Membrane</keyword>
<accession>A0A075UP90</accession>
<dbReference type="Proteomes" id="UP000028492">
    <property type="component" value="Chromosome"/>
</dbReference>
<feature type="domain" description="DinB-like" evidence="2">
    <location>
        <begin position="10"/>
        <end position="167"/>
    </location>
</feature>
<organism evidence="3 4">
    <name type="scientific">Amycolatopsis japonica</name>
    <dbReference type="NCBI Taxonomy" id="208439"/>
    <lineage>
        <taxon>Bacteria</taxon>
        <taxon>Bacillati</taxon>
        <taxon>Actinomycetota</taxon>
        <taxon>Actinomycetes</taxon>
        <taxon>Pseudonocardiales</taxon>
        <taxon>Pseudonocardiaceae</taxon>
        <taxon>Amycolatopsis</taxon>
        <taxon>Amycolatopsis japonica group</taxon>
    </lineage>
</organism>
<dbReference type="InterPro" id="IPR024775">
    <property type="entry name" value="DinB-like"/>
</dbReference>
<dbReference type="Gene3D" id="1.20.120.450">
    <property type="entry name" value="dinb family like domain"/>
    <property type="match status" value="1"/>
</dbReference>
<keyword evidence="4" id="KW-1185">Reference proteome</keyword>
<protein>
    <recommendedName>
        <fullName evidence="2">DinB-like domain-containing protein</fullName>
    </recommendedName>
</protein>
<name>A0A075UP90_9PSEU</name>
<proteinExistence type="predicted"/>
<evidence type="ECO:0000313" key="4">
    <source>
        <dbReference type="Proteomes" id="UP000028492"/>
    </source>
</evidence>
<dbReference type="eggNOG" id="ENOG5032QZN">
    <property type="taxonomic scope" value="Bacteria"/>
</dbReference>
<dbReference type="EMBL" id="CP008953">
    <property type="protein sequence ID" value="AIG74349.1"/>
    <property type="molecule type" value="Genomic_DNA"/>
</dbReference>
<dbReference type="STRING" id="208439.AJAP_07170"/>
<dbReference type="HOGENOM" id="CLU_1494681_0_0_11"/>
<dbReference type="RefSeq" id="WP_038509122.1">
    <property type="nucleotide sequence ID" value="NZ_CP008953.1"/>
</dbReference>
<dbReference type="InterPro" id="IPR034660">
    <property type="entry name" value="DinB/YfiT-like"/>
</dbReference>
<evidence type="ECO:0000259" key="2">
    <source>
        <dbReference type="Pfam" id="PF12867"/>
    </source>
</evidence>
<evidence type="ECO:0000313" key="3">
    <source>
        <dbReference type="EMBL" id="AIG74349.1"/>
    </source>
</evidence>
<keyword evidence="1" id="KW-0812">Transmembrane</keyword>
<dbReference type="Pfam" id="PF12867">
    <property type="entry name" value="DinB_2"/>
    <property type="match status" value="1"/>
</dbReference>
<dbReference type="AlphaFoldDB" id="A0A075UP90"/>
<evidence type="ECO:0000256" key="1">
    <source>
        <dbReference type="SAM" id="Phobius"/>
    </source>
</evidence>
<feature type="transmembrane region" description="Helical" evidence="1">
    <location>
        <begin position="43"/>
        <end position="64"/>
    </location>
</feature>
<sequence>MDRQAVHQDWERVRLTFERLLAEASDDDLRRQSNGTRWTNRQLLFHMLLGFLIMRALLNLVGLLGRLPPAISHGYARLLNAGTRPFDAVNYLSSRFAGNTLSRRAMKHLCDRTVARLHLRLDTETEAALARGMYYPERWDPFFTEYMTLADVYRFPAQHFEFHLTQLTMANRNGEIEPI</sequence>
<gene>
    <name evidence="3" type="ORF">AJAP_07170</name>
</gene>
<dbReference type="SUPFAM" id="SSF109854">
    <property type="entry name" value="DinB/YfiT-like putative metalloenzymes"/>
    <property type="match status" value="1"/>
</dbReference>
<keyword evidence="1" id="KW-1133">Transmembrane helix</keyword>
<dbReference type="KEGG" id="aja:AJAP_07170"/>
<reference evidence="3 4" key="1">
    <citation type="journal article" date="2014" name="J. Biotechnol.">
        <title>Complete genome sequence of the actinobacterium Amycolatopsis japonica MG417-CF17(T) (=DSM 44213T) producing (S,S)-N,N'-ethylenediaminedisuccinic acid.</title>
        <authorList>
            <person name="Stegmann E."/>
            <person name="Albersmeier A."/>
            <person name="Spohn M."/>
            <person name="Gert H."/>
            <person name="Weber T."/>
            <person name="Wohlleben W."/>
            <person name="Kalinowski J."/>
            <person name="Ruckert C."/>
        </authorList>
    </citation>
    <scope>NUCLEOTIDE SEQUENCE [LARGE SCALE GENOMIC DNA]</scope>
    <source>
        <strain evidence="4">MG417-CF17 (DSM 44213)</strain>
    </source>
</reference>